<evidence type="ECO:0000313" key="3">
    <source>
        <dbReference type="EMBL" id="ALF60137.1"/>
    </source>
</evidence>
<keyword evidence="4" id="KW-1185">Reference proteome</keyword>
<dbReference type="AlphaFoldDB" id="A0A0M3V973"/>
<dbReference type="EMBL" id="CP012678">
    <property type="protein sequence ID" value="ALF60137.1"/>
    <property type="molecule type" value="Genomic_DNA"/>
</dbReference>
<dbReference type="RefSeq" id="WP_062535215.1">
    <property type="nucleotide sequence ID" value="NZ_CP012678.1"/>
</dbReference>
<sequence>MTASKPVKPSLRQSYQYGVAIVMLVAAMSAQAAPVSTAAEQAAASVDNGIDTSQTNNEPTLSPEALYNHTLAAQLQPEPTALSAANQKLVSENISLQRQVDDLQNQVNVLVYESKGHLFLYGAFTVLISLLVGIFISWLLFRRRVRW</sequence>
<feature type="transmembrane region" description="Helical" evidence="1">
    <location>
        <begin position="118"/>
        <end position="141"/>
    </location>
</feature>
<evidence type="ECO:0000256" key="1">
    <source>
        <dbReference type="SAM" id="Phobius"/>
    </source>
</evidence>
<protein>
    <recommendedName>
        <fullName evidence="5">SH3b domain-containing protein</fullName>
    </recommendedName>
</protein>
<feature type="chain" id="PRO_5005790963" description="SH3b domain-containing protein" evidence="2">
    <location>
        <begin position="33"/>
        <end position="147"/>
    </location>
</feature>
<evidence type="ECO:0008006" key="5">
    <source>
        <dbReference type="Google" id="ProtNLM"/>
    </source>
</evidence>
<dbReference type="STRING" id="45610.AOC03_08880"/>
<accession>A0A0M3V973</accession>
<evidence type="ECO:0000256" key="2">
    <source>
        <dbReference type="SAM" id="SignalP"/>
    </source>
</evidence>
<evidence type="ECO:0000313" key="4">
    <source>
        <dbReference type="Proteomes" id="UP000059847"/>
    </source>
</evidence>
<reference evidence="3 4" key="1">
    <citation type="submission" date="2015-09" db="EMBL/GenBank/DDBJ databases">
        <title>Complete genome of Psychrobacter urativorans R10.10B.</title>
        <authorList>
            <person name="See-Too W.S."/>
            <person name="Chan K.G."/>
        </authorList>
    </citation>
    <scope>NUCLEOTIDE SEQUENCE [LARGE SCALE GENOMIC DNA]</scope>
    <source>
        <strain evidence="3 4">R10.10B</strain>
    </source>
</reference>
<dbReference type="KEGG" id="pur:AOC03_08880"/>
<keyword evidence="1" id="KW-0472">Membrane</keyword>
<proteinExistence type="predicted"/>
<organism evidence="3 4">
    <name type="scientific">Psychrobacter urativorans</name>
    <dbReference type="NCBI Taxonomy" id="45610"/>
    <lineage>
        <taxon>Bacteria</taxon>
        <taxon>Pseudomonadati</taxon>
        <taxon>Pseudomonadota</taxon>
        <taxon>Gammaproteobacteria</taxon>
        <taxon>Moraxellales</taxon>
        <taxon>Moraxellaceae</taxon>
        <taxon>Psychrobacter</taxon>
    </lineage>
</organism>
<keyword evidence="1" id="KW-0812">Transmembrane</keyword>
<feature type="signal peptide" evidence="2">
    <location>
        <begin position="1"/>
        <end position="32"/>
    </location>
</feature>
<dbReference type="OrthoDB" id="6650276at2"/>
<keyword evidence="2" id="KW-0732">Signal</keyword>
<keyword evidence="1" id="KW-1133">Transmembrane helix</keyword>
<name>A0A0M3V973_9GAMM</name>
<dbReference type="Proteomes" id="UP000059847">
    <property type="component" value="Chromosome"/>
</dbReference>
<gene>
    <name evidence="3" type="ORF">AOC03_08880</name>
</gene>